<keyword evidence="1" id="KW-0472">Membrane</keyword>
<evidence type="ECO:0000256" key="1">
    <source>
        <dbReference type="SAM" id="Phobius"/>
    </source>
</evidence>
<name>A0A9K3LMH5_9STRA</name>
<dbReference type="OrthoDB" id="41095at2759"/>
<dbReference type="EMBL" id="JAGRRH010000009">
    <property type="protein sequence ID" value="KAG7364822.1"/>
    <property type="molecule type" value="Genomic_DNA"/>
</dbReference>
<evidence type="ECO:0000313" key="2">
    <source>
        <dbReference type="EMBL" id="KAG7364822.1"/>
    </source>
</evidence>
<keyword evidence="1" id="KW-0812">Transmembrane</keyword>
<dbReference type="AlphaFoldDB" id="A0A9K3LMH5"/>
<comment type="caution">
    <text evidence="2">The sequence shown here is derived from an EMBL/GenBank/DDBJ whole genome shotgun (WGS) entry which is preliminary data.</text>
</comment>
<dbReference type="Proteomes" id="UP000693970">
    <property type="component" value="Unassembled WGS sequence"/>
</dbReference>
<organism evidence="2 3">
    <name type="scientific">Nitzschia inconspicua</name>
    <dbReference type="NCBI Taxonomy" id="303405"/>
    <lineage>
        <taxon>Eukaryota</taxon>
        <taxon>Sar</taxon>
        <taxon>Stramenopiles</taxon>
        <taxon>Ochrophyta</taxon>
        <taxon>Bacillariophyta</taxon>
        <taxon>Bacillariophyceae</taxon>
        <taxon>Bacillariophycidae</taxon>
        <taxon>Bacillariales</taxon>
        <taxon>Bacillariaceae</taxon>
        <taxon>Nitzschia</taxon>
    </lineage>
</organism>
<gene>
    <name evidence="2" type="ORF">IV203_038025</name>
</gene>
<feature type="transmembrane region" description="Helical" evidence="1">
    <location>
        <begin position="69"/>
        <end position="90"/>
    </location>
</feature>
<keyword evidence="3" id="KW-1185">Reference proteome</keyword>
<keyword evidence="1" id="KW-1133">Transmembrane helix</keyword>
<sequence>MSLAASRIVATRAVARRMTVPQQQQKRGIIDYLTNYPDKVNEIKKIQCKGGTQLGEANPTWLKQPNDKMWFAFVAGVAVMGLSRVAVGYWRLATGKGKIE</sequence>
<evidence type="ECO:0000313" key="3">
    <source>
        <dbReference type="Proteomes" id="UP000693970"/>
    </source>
</evidence>
<reference evidence="2" key="2">
    <citation type="submission" date="2021-04" db="EMBL/GenBank/DDBJ databases">
        <authorList>
            <person name="Podell S."/>
        </authorList>
    </citation>
    <scope>NUCLEOTIDE SEQUENCE</scope>
    <source>
        <strain evidence="2">Hildebrandi</strain>
    </source>
</reference>
<accession>A0A9K3LMH5</accession>
<reference evidence="2" key="1">
    <citation type="journal article" date="2021" name="Sci. Rep.">
        <title>Diploid genomic architecture of Nitzschia inconspicua, an elite biomass production diatom.</title>
        <authorList>
            <person name="Oliver A."/>
            <person name="Podell S."/>
            <person name="Pinowska A."/>
            <person name="Traller J.C."/>
            <person name="Smith S.R."/>
            <person name="McClure R."/>
            <person name="Beliaev A."/>
            <person name="Bohutskyi P."/>
            <person name="Hill E.A."/>
            <person name="Rabines A."/>
            <person name="Zheng H."/>
            <person name="Allen L.Z."/>
            <person name="Kuo A."/>
            <person name="Grigoriev I.V."/>
            <person name="Allen A.E."/>
            <person name="Hazlebeck D."/>
            <person name="Allen E.E."/>
        </authorList>
    </citation>
    <scope>NUCLEOTIDE SEQUENCE</scope>
    <source>
        <strain evidence="2">Hildebrandi</strain>
    </source>
</reference>
<protein>
    <submittedName>
        <fullName evidence="2">Uncharacterized protein</fullName>
    </submittedName>
</protein>
<proteinExistence type="predicted"/>